<feature type="transmembrane region" description="Helical" evidence="14">
    <location>
        <begin position="163"/>
        <end position="182"/>
    </location>
</feature>
<dbReference type="GO" id="GO:0005789">
    <property type="term" value="C:endoplasmic reticulum membrane"/>
    <property type="evidence" value="ECO:0007669"/>
    <property type="project" value="UniProtKB-SubCell"/>
</dbReference>
<evidence type="ECO:0000256" key="7">
    <source>
        <dbReference type="ARBA" id="ARBA00023004"/>
    </source>
</evidence>
<keyword evidence="4" id="KW-0256">Endoplasmic reticulum</keyword>
<gene>
    <name evidence="17" type="ORF">VCS650_LOCUS42852</name>
</gene>
<evidence type="ECO:0000256" key="11">
    <source>
        <dbReference type="ARBA" id="ARBA00039026"/>
    </source>
</evidence>
<comment type="subcellular location">
    <subcellularLocation>
        <location evidence="2">Endoplasmic reticulum membrane</location>
        <topology evidence="2">Multi-pass membrane protein</topology>
    </subcellularLocation>
</comment>
<evidence type="ECO:0000313" key="18">
    <source>
        <dbReference type="Proteomes" id="UP000663891"/>
    </source>
</evidence>
<sequence>MAGIMTTLRAMFYLLTPLETYYERIEDVPDYVPTAIQLFMGFQLLEFFIAWYKKRQTPRLNDTFSSLAAGIVSHIPTFFFQSFELSAYIWIHQQYKLPFDFSWNSSLTYWITFFGIDFSYYWLHRMSHEVNLFWATHQTHHSAENFNFSVALRQGFLQHYFSWIFYLPLALIIPPQIFIIHLQMNLLFQFWVHTEIISKLGPLEFILNTPSHHRVHHGRNPYCIDKNYAGVLVIWDRLFGTFAAERKDEEIAYGLVYSFASFDPLKTQFGYYQYMFEQFFKLEGWKNKLSLIWKGPSWQPGLPRLGDHQYPLVKYPVEFHDPNISMILSIYTFAHFLFVLGQYSAVLQDLNNCSVLVLLFYSIFMLFTLTTFGAIFDNRKYALRLERIRLVLMLLLSQPLI</sequence>
<reference evidence="17" key="1">
    <citation type="submission" date="2021-02" db="EMBL/GenBank/DDBJ databases">
        <authorList>
            <person name="Nowell W R."/>
        </authorList>
    </citation>
    <scope>NUCLEOTIDE SEQUENCE</scope>
</reference>
<keyword evidence="8" id="KW-0443">Lipid metabolism</keyword>
<dbReference type="GO" id="GO:0050479">
    <property type="term" value="F:glyceryl-ether monooxygenase activity"/>
    <property type="evidence" value="ECO:0007669"/>
    <property type="project" value="UniProtKB-EC"/>
</dbReference>
<dbReference type="InterPro" id="IPR051689">
    <property type="entry name" value="Sterol_desaturase/TMEM195"/>
</dbReference>
<evidence type="ECO:0000256" key="12">
    <source>
        <dbReference type="ARBA" id="ARBA00040992"/>
    </source>
</evidence>
<feature type="transmembrane region" description="Helical" evidence="14">
    <location>
        <begin position="64"/>
        <end position="91"/>
    </location>
</feature>
<comment type="catalytic activity">
    <reaction evidence="13">
        <text>1-O-(1,2-saturated-alkyl)-sn-glycerol + (6R)-L-erythro-5,6,7,8-tetrahydrobiopterin + O2 = a 1-(1-hydroxyalkyl)-sn-glycerol + (6R)-L-erythro-6,7-dihydrobiopterin + H2O</text>
        <dbReference type="Rhea" id="RHEA:36255"/>
        <dbReference type="ChEBI" id="CHEBI:15377"/>
        <dbReference type="ChEBI" id="CHEBI:15379"/>
        <dbReference type="ChEBI" id="CHEBI:43120"/>
        <dbReference type="ChEBI" id="CHEBI:59560"/>
        <dbReference type="ChEBI" id="CHEBI:73418"/>
        <dbReference type="ChEBI" id="CHEBI:83957"/>
        <dbReference type="EC" id="1.14.16.5"/>
    </reaction>
</comment>
<protein>
    <recommendedName>
        <fullName evidence="12">Alkylglycerol monooxygenase</fullName>
        <ecNumber evidence="11">1.14.16.5</ecNumber>
    </recommendedName>
</protein>
<evidence type="ECO:0000256" key="5">
    <source>
        <dbReference type="ARBA" id="ARBA00022989"/>
    </source>
</evidence>
<proteinExistence type="inferred from homology"/>
<dbReference type="AlphaFoldDB" id="A0A815TWV3"/>
<keyword evidence="6" id="KW-0560">Oxidoreductase</keyword>
<feature type="transmembrane region" description="Helical" evidence="14">
    <location>
        <begin position="103"/>
        <end position="123"/>
    </location>
</feature>
<evidence type="ECO:0000256" key="13">
    <source>
        <dbReference type="ARBA" id="ARBA00047556"/>
    </source>
</evidence>
<name>A0A815TWV3_9BILA</name>
<dbReference type="OrthoDB" id="6354873at2759"/>
<accession>A0A815TWV3</accession>
<organism evidence="17 18">
    <name type="scientific">Adineta steineri</name>
    <dbReference type="NCBI Taxonomy" id="433720"/>
    <lineage>
        <taxon>Eukaryota</taxon>
        <taxon>Metazoa</taxon>
        <taxon>Spiralia</taxon>
        <taxon>Gnathifera</taxon>
        <taxon>Rotifera</taxon>
        <taxon>Eurotatoria</taxon>
        <taxon>Bdelloidea</taxon>
        <taxon>Adinetida</taxon>
        <taxon>Adinetidae</taxon>
        <taxon>Adineta</taxon>
    </lineage>
</organism>
<dbReference type="Pfam" id="PF24858">
    <property type="entry name" value="AGMP_C"/>
    <property type="match status" value="1"/>
</dbReference>
<dbReference type="Pfam" id="PF04116">
    <property type="entry name" value="FA_hydroxylase"/>
    <property type="match status" value="1"/>
</dbReference>
<dbReference type="GO" id="GO:0005506">
    <property type="term" value="F:iron ion binding"/>
    <property type="evidence" value="ECO:0007669"/>
    <property type="project" value="InterPro"/>
</dbReference>
<dbReference type="InterPro" id="IPR056853">
    <property type="entry name" value="AGMP_C"/>
</dbReference>
<feature type="domain" description="Alkylglycerol monooxygenase C-terminal" evidence="16">
    <location>
        <begin position="328"/>
        <end position="397"/>
    </location>
</feature>
<evidence type="ECO:0000313" key="17">
    <source>
        <dbReference type="EMBL" id="CAF1512587.1"/>
    </source>
</evidence>
<evidence type="ECO:0000256" key="8">
    <source>
        <dbReference type="ARBA" id="ARBA00023098"/>
    </source>
</evidence>
<dbReference type="EC" id="1.14.16.5" evidence="11"/>
<comment type="caution">
    <text evidence="17">The sequence shown here is derived from an EMBL/GenBank/DDBJ whole genome shotgun (WGS) entry which is preliminary data.</text>
</comment>
<dbReference type="Proteomes" id="UP000663891">
    <property type="component" value="Unassembled WGS sequence"/>
</dbReference>
<evidence type="ECO:0000259" key="15">
    <source>
        <dbReference type="Pfam" id="PF04116"/>
    </source>
</evidence>
<dbReference type="EMBL" id="CAJNON010002543">
    <property type="protein sequence ID" value="CAF1512587.1"/>
    <property type="molecule type" value="Genomic_DNA"/>
</dbReference>
<evidence type="ECO:0000256" key="6">
    <source>
        <dbReference type="ARBA" id="ARBA00023002"/>
    </source>
</evidence>
<keyword evidence="9 14" id="KW-0472">Membrane</keyword>
<evidence type="ECO:0000256" key="10">
    <source>
        <dbReference type="ARBA" id="ARBA00038190"/>
    </source>
</evidence>
<feature type="transmembrane region" description="Helical" evidence="14">
    <location>
        <begin position="324"/>
        <end position="343"/>
    </location>
</feature>
<dbReference type="InterPro" id="IPR006694">
    <property type="entry name" value="Fatty_acid_hydroxylase"/>
</dbReference>
<keyword evidence="3 14" id="KW-0812">Transmembrane</keyword>
<comment type="cofactor">
    <cofactor evidence="1">
        <name>Fe cation</name>
        <dbReference type="ChEBI" id="CHEBI:24875"/>
    </cofactor>
</comment>
<feature type="transmembrane region" description="Helical" evidence="14">
    <location>
        <begin position="355"/>
        <end position="376"/>
    </location>
</feature>
<evidence type="ECO:0000256" key="3">
    <source>
        <dbReference type="ARBA" id="ARBA00022692"/>
    </source>
</evidence>
<dbReference type="GO" id="GO:0008610">
    <property type="term" value="P:lipid biosynthetic process"/>
    <property type="evidence" value="ECO:0007669"/>
    <property type="project" value="InterPro"/>
</dbReference>
<keyword evidence="5 14" id="KW-1133">Transmembrane helix</keyword>
<dbReference type="GO" id="GO:0006643">
    <property type="term" value="P:membrane lipid metabolic process"/>
    <property type="evidence" value="ECO:0007669"/>
    <property type="project" value="TreeGrafter"/>
</dbReference>
<keyword evidence="7" id="KW-0408">Iron</keyword>
<evidence type="ECO:0000256" key="2">
    <source>
        <dbReference type="ARBA" id="ARBA00004477"/>
    </source>
</evidence>
<evidence type="ECO:0000256" key="4">
    <source>
        <dbReference type="ARBA" id="ARBA00022824"/>
    </source>
</evidence>
<dbReference type="PANTHER" id="PTHR21624:SF1">
    <property type="entry name" value="ALKYLGLYCEROL MONOOXYGENASE"/>
    <property type="match status" value="1"/>
</dbReference>
<comment type="similarity">
    <text evidence="10">Belongs to the sterol desaturase family. TMEM195 subfamily.</text>
</comment>
<feature type="non-terminal residue" evidence="17">
    <location>
        <position position="401"/>
    </location>
</feature>
<evidence type="ECO:0000256" key="1">
    <source>
        <dbReference type="ARBA" id="ARBA00001962"/>
    </source>
</evidence>
<dbReference type="PANTHER" id="PTHR21624">
    <property type="entry name" value="STEROL DESATURASE-RELATED PROTEIN"/>
    <property type="match status" value="1"/>
</dbReference>
<feature type="domain" description="Fatty acid hydroxylase" evidence="15">
    <location>
        <begin position="111"/>
        <end position="241"/>
    </location>
</feature>
<evidence type="ECO:0000259" key="16">
    <source>
        <dbReference type="Pfam" id="PF24858"/>
    </source>
</evidence>
<evidence type="ECO:0000256" key="9">
    <source>
        <dbReference type="ARBA" id="ARBA00023136"/>
    </source>
</evidence>
<evidence type="ECO:0000256" key="14">
    <source>
        <dbReference type="SAM" id="Phobius"/>
    </source>
</evidence>